<dbReference type="InterPro" id="IPR010980">
    <property type="entry name" value="Cyt_c/b562"/>
</dbReference>
<keyword evidence="4" id="KW-0249">Electron transport</keyword>
<reference evidence="9" key="1">
    <citation type="submission" date="2019-02" db="EMBL/GenBank/DDBJ databases">
        <authorList>
            <person name="Gruber-Vodicka R. H."/>
            <person name="Seah K. B. B."/>
        </authorList>
    </citation>
    <scope>NUCLEOTIDE SEQUENCE</scope>
    <source>
        <strain evidence="9">BECK_BZ131</strain>
    </source>
</reference>
<dbReference type="InterPro" id="IPR012127">
    <property type="entry name" value="Cyt_c_prime"/>
</dbReference>
<dbReference type="Gene3D" id="1.20.120.10">
    <property type="entry name" value="Cytochrome c/b562"/>
    <property type="match status" value="1"/>
</dbReference>
<dbReference type="GO" id="GO:0042597">
    <property type="term" value="C:periplasmic space"/>
    <property type="evidence" value="ECO:0007669"/>
    <property type="project" value="InterPro"/>
</dbReference>
<feature type="binding site" description="axial binding residue" evidence="6">
    <location>
        <position position="146"/>
    </location>
    <ligand>
        <name>heme c</name>
        <dbReference type="ChEBI" id="CHEBI:61717"/>
    </ligand>
    <ligandPart>
        <name>Fe</name>
        <dbReference type="ChEBI" id="CHEBI:18248"/>
    </ligandPart>
</feature>
<feature type="chain" id="PRO_5019480733" evidence="8">
    <location>
        <begin position="22"/>
        <end position="152"/>
    </location>
</feature>
<dbReference type="GO" id="GO:0020037">
    <property type="term" value="F:heme binding"/>
    <property type="evidence" value="ECO:0007669"/>
    <property type="project" value="InterPro"/>
</dbReference>
<evidence type="ECO:0000313" key="9">
    <source>
        <dbReference type="EMBL" id="VFJ78225.1"/>
    </source>
</evidence>
<feature type="binding site" description="covalent" evidence="7">
    <location>
        <position position="145"/>
    </location>
    <ligand>
        <name>heme c</name>
        <dbReference type="ChEBI" id="CHEBI:61717"/>
    </ligand>
</feature>
<name>A0A450U4D5_9GAMM</name>
<evidence type="ECO:0000256" key="6">
    <source>
        <dbReference type="PIRSR" id="PIRSR000027-1"/>
    </source>
</evidence>
<dbReference type="InterPro" id="IPR002321">
    <property type="entry name" value="Cyt_c_II"/>
</dbReference>
<dbReference type="AlphaFoldDB" id="A0A450U4D5"/>
<evidence type="ECO:0000256" key="7">
    <source>
        <dbReference type="PIRSR" id="PIRSR000027-2"/>
    </source>
</evidence>
<keyword evidence="1" id="KW-0813">Transport</keyword>
<dbReference type="GO" id="GO:0009055">
    <property type="term" value="F:electron transfer activity"/>
    <property type="evidence" value="ECO:0007669"/>
    <property type="project" value="InterPro"/>
</dbReference>
<dbReference type="PROSITE" id="PS51009">
    <property type="entry name" value="CYTCII"/>
    <property type="match status" value="1"/>
</dbReference>
<keyword evidence="8" id="KW-0732">Signal</keyword>
<keyword evidence="5 6" id="KW-0408">Iron</keyword>
<evidence type="ECO:0000256" key="3">
    <source>
        <dbReference type="ARBA" id="ARBA00022723"/>
    </source>
</evidence>
<proteinExistence type="predicted"/>
<comment type="PTM">
    <text evidence="7">Binds 1 heme group per subunit.</text>
</comment>
<evidence type="ECO:0000256" key="5">
    <source>
        <dbReference type="ARBA" id="ARBA00023004"/>
    </source>
</evidence>
<keyword evidence="3 6" id="KW-0479">Metal-binding</keyword>
<evidence type="ECO:0000256" key="4">
    <source>
        <dbReference type="ARBA" id="ARBA00022982"/>
    </source>
</evidence>
<organism evidence="9">
    <name type="scientific">Candidatus Kentrum sp. FW</name>
    <dbReference type="NCBI Taxonomy" id="2126338"/>
    <lineage>
        <taxon>Bacteria</taxon>
        <taxon>Pseudomonadati</taxon>
        <taxon>Pseudomonadota</taxon>
        <taxon>Gammaproteobacteria</taxon>
        <taxon>Candidatus Kentrum</taxon>
    </lineage>
</organism>
<dbReference type="GO" id="GO:0022900">
    <property type="term" value="P:electron transport chain"/>
    <property type="evidence" value="ECO:0007669"/>
    <property type="project" value="InterPro"/>
</dbReference>
<dbReference type="Pfam" id="PF01322">
    <property type="entry name" value="Cytochrom_C_2"/>
    <property type="match status" value="1"/>
</dbReference>
<dbReference type="SUPFAM" id="SSF47175">
    <property type="entry name" value="Cytochromes"/>
    <property type="match status" value="1"/>
</dbReference>
<keyword evidence="2 7" id="KW-0349">Heme</keyword>
<feature type="binding site" description="covalent" evidence="7">
    <location>
        <position position="142"/>
    </location>
    <ligand>
        <name>heme c</name>
        <dbReference type="ChEBI" id="CHEBI:61717"/>
    </ligand>
</feature>
<dbReference type="EMBL" id="CAADFE010000172">
    <property type="protein sequence ID" value="VFJ78225.1"/>
    <property type="molecule type" value="Genomic_DNA"/>
</dbReference>
<gene>
    <name evidence="9" type="ORF">BECKFW1821C_GA0114237_11727</name>
</gene>
<evidence type="ECO:0000256" key="8">
    <source>
        <dbReference type="SAM" id="SignalP"/>
    </source>
</evidence>
<dbReference type="GO" id="GO:0005506">
    <property type="term" value="F:iron ion binding"/>
    <property type="evidence" value="ECO:0007669"/>
    <property type="project" value="InterPro"/>
</dbReference>
<accession>A0A450U4D5</accession>
<evidence type="ECO:0000256" key="1">
    <source>
        <dbReference type="ARBA" id="ARBA00022448"/>
    </source>
</evidence>
<protein>
    <submittedName>
        <fullName evidence="9">Cytochrome c556</fullName>
    </submittedName>
</protein>
<dbReference type="PIRSF" id="PIRSF000027">
    <property type="entry name" value="Cytc_c_prime"/>
    <property type="match status" value="1"/>
</dbReference>
<evidence type="ECO:0000256" key="2">
    <source>
        <dbReference type="ARBA" id="ARBA00022617"/>
    </source>
</evidence>
<feature type="signal peptide" evidence="8">
    <location>
        <begin position="1"/>
        <end position="21"/>
    </location>
</feature>
<sequence>MRFFSFSIVTLSLLLSPMAMADDPMEKAVDTRGAYFTLLGANLGPLAAMAKGKMPHDQATAVSHGANLEALAGYDASIHFPKGSSLDDLGDDTEAKAKIWSNWDDFAKKFTAFQKAAKNAGKDVEGGREQVGTVVRRMGKTCKSCHDQYRKK</sequence>